<keyword evidence="1" id="KW-0472">Membrane</keyword>
<feature type="transmembrane region" description="Helical" evidence="1">
    <location>
        <begin position="98"/>
        <end position="118"/>
    </location>
</feature>
<reference evidence="3" key="1">
    <citation type="submission" date="2016-01" db="EMBL/GenBank/DDBJ databases">
        <authorList>
            <person name="Mitreva M."/>
            <person name="Pepin K.H."/>
            <person name="Mihindukulasuriya K.A."/>
            <person name="Fulton R."/>
            <person name="Fronick C."/>
            <person name="O'Laughlin M."/>
            <person name="Miner T."/>
            <person name="Herter B."/>
            <person name="Rosa B.A."/>
            <person name="Cordes M."/>
            <person name="Tomlinson C."/>
            <person name="Wollam A."/>
            <person name="Palsikar V.B."/>
            <person name="Mardis E.R."/>
            <person name="Wilson R.K."/>
        </authorList>
    </citation>
    <scope>NUCLEOTIDE SEQUENCE [LARGE SCALE GENOMIC DNA]</scope>
    <source>
        <strain evidence="3">MJR8151</strain>
    </source>
</reference>
<dbReference type="InterPro" id="IPR012651">
    <property type="entry name" value="Thia_Transptr_ThiT"/>
</dbReference>
<sequence length="200" mass="22120">MLAEVSEYLANIRVKEVFFMKKNWSVKMLVEGGLCIALSFVLGYIKLFSMPQGGSVTAGEMIPIIIFALRHGSLQGIVVGAVYGFIQLLFGGSVYHPIQALLDYPVAFGVLGLAGIFASQFEKTRSIKPVFYGTFLGIALRMLAHTLTGAIFFASYAPEGQNPWMYSIIYNASYLAVEFVITVIIIYLLRNVITKDLQRI</sequence>
<organism evidence="2 3">
    <name type="scientific">Anaerococcus tetradius</name>
    <dbReference type="NCBI Taxonomy" id="33036"/>
    <lineage>
        <taxon>Bacteria</taxon>
        <taxon>Bacillati</taxon>
        <taxon>Bacillota</taxon>
        <taxon>Tissierellia</taxon>
        <taxon>Tissierellales</taxon>
        <taxon>Peptoniphilaceae</taxon>
        <taxon>Anaerococcus</taxon>
    </lineage>
</organism>
<feature type="transmembrane region" description="Helical" evidence="1">
    <location>
        <begin position="168"/>
        <end position="189"/>
    </location>
</feature>
<evidence type="ECO:0000256" key="1">
    <source>
        <dbReference type="SAM" id="Phobius"/>
    </source>
</evidence>
<proteinExistence type="predicted"/>
<dbReference type="GO" id="GO:0015234">
    <property type="term" value="F:thiamine transmembrane transporter activity"/>
    <property type="evidence" value="ECO:0007669"/>
    <property type="project" value="InterPro"/>
</dbReference>
<comment type="caution">
    <text evidence="2">The sequence shown here is derived from an EMBL/GenBank/DDBJ whole genome shotgun (WGS) entry which is preliminary data.</text>
</comment>
<dbReference type="Gene3D" id="1.10.1760.20">
    <property type="match status" value="1"/>
</dbReference>
<evidence type="ECO:0000313" key="2">
    <source>
        <dbReference type="EMBL" id="KWZ77276.1"/>
    </source>
</evidence>
<dbReference type="Proteomes" id="UP000070383">
    <property type="component" value="Unassembled WGS sequence"/>
</dbReference>
<gene>
    <name evidence="2" type="ORF">HMPREF3200_01520</name>
</gene>
<dbReference type="GO" id="GO:0005886">
    <property type="term" value="C:plasma membrane"/>
    <property type="evidence" value="ECO:0007669"/>
    <property type="project" value="InterPro"/>
</dbReference>
<protein>
    <submittedName>
        <fullName evidence="2">Putative proton-coupled thiamine transporter YuaJ</fullName>
    </submittedName>
</protein>
<keyword evidence="1" id="KW-1133">Transmembrane helix</keyword>
<dbReference type="Pfam" id="PF09515">
    <property type="entry name" value="Thia_YuaJ"/>
    <property type="match status" value="1"/>
</dbReference>
<keyword evidence="1" id="KW-0812">Transmembrane</keyword>
<name>A0A133KCI4_9FIRM</name>
<dbReference type="AlphaFoldDB" id="A0A133KCI4"/>
<feature type="transmembrane region" description="Helical" evidence="1">
    <location>
        <begin position="28"/>
        <end position="49"/>
    </location>
</feature>
<keyword evidence="3" id="KW-1185">Reference proteome</keyword>
<accession>A0A133KCI4</accession>
<dbReference type="EMBL" id="LRPM01000057">
    <property type="protein sequence ID" value="KWZ77276.1"/>
    <property type="molecule type" value="Genomic_DNA"/>
</dbReference>
<feature type="transmembrane region" description="Helical" evidence="1">
    <location>
        <begin position="61"/>
        <end position="86"/>
    </location>
</feature>
<feature type="transmembrane region" description="Helical" evidence="1">
    <location>
        <begin position="130"/>
        <end position="156"/>
    </location>
</feature>
<dbReference type="STRING" id="33036.HMPREF3200_01520"/>
<evidence type="ECO:0000313" key="3">
    <source>
        <dbReference type="Proteomes" id="UP000070383"/>
    </source>
</evidence>
<dbReference type="PATRIC" id="fig|33036.3.peg.1505"/>
<dbReference type="NCBIfam" id="TIGR02357">
    <property type="entry name" value="ECF_ThiT_YuaJ"/>
    <property type="match status" value="1"/>
</dbReference>